<evidence type="ECO:0000313" key="6">
    <source>
        <dbReference type="Proteomes" id="UP001589613"/>
    </source>
</evidence>
<organism evidence="5 6">
    <name type="scientific">Ornithinimicrobium kibberense</name>
    <dbReference type="NCBI Taxonomy" id="282060"/>
    <lineage>
        <taxon>Bacteria</taxon>
        <taxon>Bacillati</taxon>
        <taxon>Actinomycetota</taxon>
        <taxon>Actinomycetes</taxon>
        <taxon>Micrococcales</taxon>
        <taxon>Ornithinimicrobiaceae</taxon>
        <taxon>Ornithinimicrobium</taxon>
    </lineage>
</organism>
<accession>A0ABV5UYV8</accession>
<dbReference type="Proteomes" id="UP001589613">
    <property type="component" value="Unassembled WGS sequence"/>
</dbReference>
<evidence type="ECO:0000256" key="2">
    <source>
        <dbReference type="ARBA" id="ARBA00022517"/>
    </source>
</evidence>
<dbReference type="PANTHER" id="PTHR33867:SF1">
    <property type="entry name" value="RIBOSOME MATURATION FACTOR RIMP"/>
    <property type="match status" value="1"/>
</dbReference>
<comment type="similarity">
    <text evidence="3">Belongs to the RimP family.</text>
</comment>
<dbReference type="InterPro" id="IPR003728">
    <property type="entry name" value="Ribosome_maturation_RimP"/>
</dbReference>
<dbReference type="Gene3D" id="3.30.300.70">
    <property type="entry name" value="RimP-like superfamily, N-terminal"/>
    <property type="match status" value="1"/>
</dbReference>
<keyword evidence="1 3" id="KW-0963">Cytoplasm</keyword>
<dbReference type="InterPro" id="IPR035956">
    <property type="entry name" value="RimP_N_sf"/>
</dbReference>
<comment type="caution">
    <text evidence="5">The sequence shown here is derived from an EMBL/GenBank/DDBJ whole genome shotgun (WGS) entry which is preliminary data.</text>
</comment>
<comment type="subcellular location">
    <subcellularLocation>
        <location evidence="3">Cytoplasm</location>
    </subcellularLocation>
</comment>
<dbReference type="InterPro" id="IPR028989">
    <property type="entry name" value="RimP_N"/>
</dbReference>
<evidence type="ECO:0000259" key="4">
    <source>
        <dbReference type="Pfam" id="PF02576"/>
    </source>
</evidence>
<keyword evidence="6" id="KW-1185">Reference proteome</keyword>
<comment type="function">
    <text evidence="3">Required for maturation of 30S ribosomal subunits.</text>
</comment>
<feature type="domain" description="Ribosome maturation factor RimP N-terminal" evidence="4">
    <location>
        <begin position="15"/>
        <end position="99"/>
    </location>
</feature>
<protein>
    <recommendedName>
        <fullName evidence="3">Ribosome maturation factor RimP</fullName>
    </recommendedName>
</protein>
<evidence type="ECO:0000256" key="1">
    <source>
        <dbReference type="ARBA" id="ARBA00022490"/>
    </source>
</evidence>
<name>A0ABV5UYV8_9MICO</name>
<dbReference type="EMBL" id="JBHMAX010000002">
    <property type="protein sequence ID" value="MFB9730705.1"/>
    <property type="molecule type" value="Genomic_DNA"/>
</dbReference>
<proteinExistence type="inferred from homology"/>
<evidence type="ECO:0000256" key="3">
    <source>
        <dbReference type="HAMAP-Rule" id="MF_01077"/>
    </source>
</evidence>
<dbReference type="CDD" id="cd01734">
    <property type="entry name" value="YlxS_C"/>
    <property type="match status" value="1"/>
</dbReference>
<sequence length="182" mass="19426">MDTRARTELLTQEVAQALQGSGVVVDEVVVQQAGRRRLVRVFVARDVEGLDPGDTTSVVEPLTLDEIAEATRTVSDTLDASDATGQGPYTLEVSSPGVDRPLGSPAQFRRNVGRLLTVGRTDGGPVTGRLVSVDGDGVRLEQVRGGEARPGEEPDDALELAWPSIERASVQVEFSRPDGKDH</sequence>
<keyword evidence="2 3" id="KW-0690">Ribosome biogenesis</keyword>
<dbReference type="SUPFAM" id="SSF75420">
    <property type="entry name" value="YhbC-like, N-terminal domain"/>
    <property type="match status" value="1"/>
</dbReference>
<dbReference type="Pfam" id="PF02576">
    <property type="entry name" value="RimP_N"/>
    <property type="match status" value="1"/>
</dbReference>
<evidence type="ECO:0000313" key="5">
    <source>
        <dbReference type="EMBL" id="MFB9730705.1"/>
    </source>
</evidence>
<dbReference type="RefSeq" id="WP_075958385.1">
    <property type="nucleotide sequence ID" value="NZ_JBHMAX010000002.1"/>
</dbReference>
<dbReference type="HAMAP" id="MF_01077">
    <property type="entry name" value="RimP"/>
    <property type="match status" value="1"/>
</dbReference>
<gene>
    <name evidence="3 5" type="primary">rimP</name>
    <name evidence="5" type="ORF">ACFFN0_01455</name>
</gene>
<reference evidence="5 6" key="1">
    <citation type="submission" date="2024-09" db="EMBL/GenBank/DDBJ databases">
        <authorList>
            <person name="Sun Q."/>
            <person name="Mori K."/>
        </authorList>
    </citation>
    <scope>NUCLEOTIDE SEQUENCE [LARGE SCALE GENOMIC DNA]</scope>
    <source>
        <strain evidence="5 6">JCM 12763</strain>
    </source>
</reference>
<dbReference type="InterPro" id="IPR028998">
    <property type="entry name" value="RimP_C"/>
</dbReference>
<dbReference type="PANTHER" id="PTHR33867">
    <property type="entry name" value="RIBOSOME MATURATION FACTOR RIMP"/>
    <property type="match status" value="1"/>
</dbReference>